<keyword evidence="12" id="KW-1185">Reference proteome</keyword>
<dbReference type="OrthoDB" id="9787072at2"/>
<organism evidence="11 12">
    <name type="scientific">Rhizorhabdus dicambivorans</name>
    <dbReference type="NCBI Taxonomy" id="1850238"/>
    <lineage>
        <taxon>Bacteria</taxon>
        <taxon>Pseudomonadati</taxon>
        <taxon>Pseudomonadota</taxon>
        <taxon>Alphaproteobacteria</taxon>
        <taxon>Sphingomonadales</taxon>
        <taxon>Sphingomonadaceae</taxon>
        <taxon>Rhizorhabdus</taxon>
    </lineage>
</organism>
<evidence type="ECO:0000313" key="11">
    <source>
        <dbReference type="EMBL" id="PCE43336.1"/>
    </source>
</evidence>
<proteinExistence type="inferred from homology"/>
<dbReference type="EC" id="2.3.2.30" evidence="7"/>
<comment type="function">
    <text evidence="9">Catalyzes the first step in the biosynthesis of ornithine lipids, which are phosphorus-free membrane lipids. Catalyzes the 3-hydroxyacyl-acyl carrier protein-dependent acylation of ornithine to form lyso-ornithine lipid (LOL).</text>
</comment>
<protein>
    <recommendedName>
        <fullName evidence="8">L-ornithine N(alpha)-acyltransferase</fullName>
        <ecNumber evidence="7">2.3.2.30</ecNumber>
    </recommendedName>
</protein>
<dbReference type="SUPFAM" id="SSF55729">
    <property type="entry name" value="Acyl-CoA N-acyltransferases (Nat)"/>
    <property type="match status" value="1"/>
</dbReference>
<evidence type="ECO:0000256" key="1">
    <source>
        <dbReference type="ARBA" id="ARBA00005189"/>
    </source>
</evidence>
<gene>
    <name evidence="11" type="ORF">COO09_06105</name>
</gene>
<evidence type="ECO:0000256" key="5">
    <source>
        <dbReference type="ARBA" id="ARBA00023315"/>
    </source>
</evidence>
<dbReference type="Pfam" id="PF13444">
    <property type="entry name" value="Acetyltransf_5"/>
    <property type="match status" value="1"/>
</dbReference>
<evidence type="ECO:0000256" key="2">
    <source>
        <dbReference type="ARBA" id="ARBA00022516"/>
    </source>
</evidence>
<evidence type="ECO:0000256" key="9">
    <source>
        <dbReference type="ARBA" id="ARBA00045724"/>
    </source>
</evidence>
<comment type="similarity">
    <text evidence="6">Belongs to the acetyltransferase family. OlsB subfamily.</text>
</comment>
<keyword evidence="5" id="KW-0012">Acyltransferase</keyword>
<dbReference type="EMBL" id="NWUF01000004">
    <property type="protein sequence ID" value="PCE43336.1"/>
    <property type="molecule type" value="Genomic_DNA"/>
</dbReference>
<dbReference type="Gene3D" id="3.40.630.30">
    <property type="match status" value="1"/>
</dbReference>
<dbReference type="PANTHER" id="PTHR37323:SF1">
    <property type="entry name" value="L-ORNITHINE N(ALPHA)-ACYLTRANSFERASE"/>
    <property type="match status" value="1"/>
</dbReference>
<dbReference type="Proteomes" id="UP000218934">
    <property type="component" value="Unassembled WGS sequence"/>
</dbReference>
<keyword evidence="4" id="KW-0443">Lipid metabolism</keyword>
<dbReference type="InterPro" id="IPR016181">
    <property type="entry name" value="Acyl_CoA_acyltransferase"/>
</dbReference>
<sequence length="261" mass="28915">MSQTFEMAERRLAVRLARDEADVVAAQRLRYDIFFRDMGAAPCAGQTGGRDADPYDMLCDHLLVEDHARPGSPVVGTYRLLRQSVAEAHDGFYSADEFDLAQVIAHGRREGMELLELGRSCVDPAYRDAGTIQLLWRGIADYLQRHRIGYMFGCASFPGIDPAEHAEGLSFLAHDHMAPPELRARAIGPDAIPLGTLPIGGYDPRLALRRLPPLIKAYLRVGAEVGEGAYIDRAFNTIDIFVLMPVTRIASRYAQRFEVAA</sequence>
<dbReference type="PANTHER" id="PTHR37323">
    <property type="entry name" value="GCN5-RELATED N-ACETYLTRANSFERASE"/>
    <property type="match status" value="1"/>
</dbReference>
<comment type="caution">
    <text evidence="11">The sequence shown here is derived from an EMBL/GenBank/DDBJ whole genome shotgun (WGS) entry which is preliminary data.</text>
</comment>
<dbReference type="AlphaFoldDB" id="A0A2A4FX13"/>
<keyword evidence="2" id="KW-0444">Lipid biosynthesis</keyword>
<name>A0A2A4FX13_9SPHN</name>
<keyword evidence="3 11" id="KW-0808">Transferase</keyword>
<dbReference type="InterPro" id="IPR052351">
    <property type="entry name" value="Ornithine_N-alpha-AT"/>
</dbReference>
<evidence type="ECO:0000256" key="8">
    <source>
        <dbReference type="ARBA" id="ARBA00039866"/>
    </source>
</evidence>
<dbReference type="KEGG" id="rdi:CMV14_01060"/>
<dbReference type="GO" id="GO:0043810">
    <property type="term" value="F:ornithine-acyl [acyl carrier protein] N-acyltransferase activity"/>
    <property type="evidence" value="ECO:0007669"/>
    <property type="project" value="UniProtKB-EC"/>
</dbReference>
<reference evidence="11 12" key="1">
    <citation type="submission" date="2017-09" db="EMBL/GenBank/DDBJ databases">
        <title>The Catabolism of 3,6-Dichlorosalicylic acid is Initiated by the Cytochrome P450 Monooxygenase DsmABC in Rhizorhabdus dicambivorans Ndbn-20.</title>
        <authorList>
            <person name="Na L."/>
        </authorList>
    </citation>
    <scope>NUCLEOTIDE SEQUENCE [LARGE SCALE GENOMIC DNA]</scope>
    <source>
        <strain evidence="11 12">Ndbn-20m</strain>
    </source>
</reference>
<evidence type="ECO:0000256" key="7">
    <source>
        <dbReference type="ARBA" id="ARBA00039058"/>
    </source>
</evidence>
<comment type="catalytic activity">
    <reaction evidence="10">
        <text>a (3R)-hydroxyacyl-[ACP] + L-ornithine = a lyso-ornithine lipid + holo-[ACP] + H(+)</text>
        <dbReference type="Rhea" id="RHEA:20633"/>
        <dbReference type="Rhea" id="RHEA-COMP:9685"/>
        <dbReference type="Rhea" id="RHEA-COMP:9945"/>
        <dbReference type="ChEBI" id="CHEBI:15378"/>
        <dbReference type="ChEBI" id="CHEBI:46911"/>
        <dbReference type="ChEBI" id="CHEBI:64479"/>
        <dbReference type="ChEBI" id="CHEBI:78827"/>
        <dbReference type="ChEBI" id="CHEBI:138482"/>
        <dbReference type="EC" id="2.3.2.30"/>
    </reaction>
    <physiologicalReaction direction="left-to-right" evidence="10">
        <dbReference type="Rhea" id="RHEA:20634"/>
    </physiologicalReaction>
</comment>
<evidence type="ECO:0000256" key="4">
    <source>
        <dbReference type="ARBA" id="ARBA00023098"/>
    </source>
</evidence>
<comment type="pathway">
    <text evidence="1">Lipid metabolism.</text>
</comment>
<evidence type="ECO:0000256" key="3">
    <source>
        <dbReference type="ARBA" id="ARBA00022679"/>
    </source>
</evidence>
<evidence type="ECO:0000313" key="12">
    <source>
        <dbReference type="Proteomes" id="UP000218934"/>
    </source>
</evidence>
<accession>A0A2A4FX13</accession>
<evidence type="ECO:0000256" key="10">
    <source>
        <dbReference type="ARBA" id="ARBA00047785"/>
    </source>
</evidence>
<dbReference type="RefSeq" id="WP_066965394.1">
    <property type="nucleotide sequence ID" value="NZ_CP023449.1"/>
</dbReference>
<evidence type="ECO:0000256" key="6">
    <source>
        <dbReference type="ARBA" id="ARBA00038095"/>
    </source>
</evidence>
<dbReference type="GO" id="GO:0006629">
    <property type="term" value="P:lipid metabolic process"/>
    <property type="evidence" value="ECO:0007669"/>
    <property type="project" value="UniProtKB-KW"/>
</dbReference>